<evidence type="ECO:0000313" key="2">
    <source>
        <dbReference type="Proteomes" id="UP000005512"/>
    </source>
</evidence>
<evidence type="ECO:0000313" key="1">
    <source>
        <dbReference type="EMBL" id="EFB72054.1"/>
    </source>
</evidence>
<comment type="caution">
    <text evidence="1">The sequence shown here is derived from an EMBL/GenBank/DDBJ whole genome shotgun (WGS) entry which is preliminary data.</text>
</comment>
<protein>
    <submittedName>
        <fullName evidence="1">Uncharacterized protein</fullName>
    </submittedName>
</protein>
<dbReference type="STRING" id="500637.PROVRUST_06809"/>
<dbReference type="AlphaFoldDB" id="D1P3D8"/>
<dbReference type="EMBL" id="ABXV02000027">
    <property type="protein sequence ID" value="EFB72054.1"/>
    <property type="molecule type" value="Genomic_DNA"/>
</dbReference>
<dbReference type="Proteomes" id="UP000005512">
    <property type="component" value="Unassembled WGS sequence"/>
</dbReference>
<sequence>MKIIDTSGTPVEIKELEPRWRVAAAFGVLFHDISPYQTSP</sequence>
<reference evidence="1" key="1">
    <citation type="submission" date="2009-12" db="EMBL/GenBank/DDBJ databases">
        <authorList>
            <person name="Weinstock G."/>
            <person name="Sodergren E."/>
            <person name="Clifton S."/>
            <person name="Fulton L."/>
            <person name="Fulton B."/>
            <person name="Courtney L."/>
            <person name="Fronick C."/>
            <person name="Harrison M."/>
            <person name="Strong C."/>
            <person name="Farmer C."/>
            <person name="Delahaunty K."/>
            <person name="Markovic C."/>
            <person name="Hall O."/>
            <person name="Minx P."/>
            <person name="Tomlinson C."/>
            <person name="Mitreva M."/>
            <person name="Nelson J."/>
            <person name="Hou S."/>
            <person name="Wollam A."/>
            <person name="Pepin K.H."/>
            <person name="Johnson M."/>
            <person name="Bhonagiri V."/>
            <person name="Nash W.E."/>
            <person name="Warren W."/>
            <person name="Chinwalla A."/>
            <person name="Mardis E.R."/>
            <person name="Wilson R.K."/>
        </authorList>
    </citation>
    <scope>NUCLEOTIDE SEQUENCE [LARGE SCALE GENOMIC DNA]</scope>
    <source>
        <strain evidence="1">DSM 4541</strain>
    </source>
</reference>
<name>D1P3D8_9GAMM</name>
<gene>
    <name evidence="1" type="ORF">PROVRUST_06809</name>
</gene>
<organism evidence="1 2">
    <name type="scientific">Providencia rustigianii DSM 4541</name>
    <dbReference type="NCBI Taxonomy" id="500637"/>
    <lineage>
        <taxon>Bacteria</taxon>
        <taxon>Pseudomonadati</taxon>
        <taxon>Pseudomonadota</taxon>
        <taxon>Gammaproteobacteria</taxon>
        <taxon>Enterobacterales</taxon>
        <taxon>Morganellaceae</taxon>
        <taxon>Providencia</taxon>
    </lineage>
</organism>
<dbReference type="HOGENOM" id="CLU_3294969_0_0_6"/>
<proteinExistence type="predicted"/>
<keyword evidence="2" id="KW-1185">Reference proteome</keyword>
<accession>D1P3D8</accession>